<keyword evidence="4" id="KW-1185">Reference proteome</keyword>
<evidence type="ECO:0000259" key="2">
    <source>
        <dbReference type="PROSITE" id="PS50090"/>
    </source>
</evidence>
<proteinExistence type="predicted"/>
<dbReference type="Gene3D" id="1.10.10.60">
    <property type="entry name" value="Homeodomain-like"/>
    <property type="match status" value="1"/>
</dbReference>
<reference evidence="3 4" key="1">
    <citation type="submission" date="2024-01" db="EMBL/GenBank/DDBJ databases">
        <title>The genomes of 5 underutilized Papilionoideae crops provide insights into root nodulation and disease resistanc.</title>
        <authorList>
            <person name="Jiang F."/>
        </authorList>
    </citation>
    <scope>NUCLEOTIDE SEQUENCE [LARGE SCALE GENOMIC DNA]</scope>
    <source>
        <strain evidence="3">LVBAO_FW01</strain>
        <tissue evidence="3">Leaves</tissue>
    </source>
</reference>
<dbReference type="PANTHER" id="PTHR46872">
    <property type="entry name" value="DNA BINDING PROTEIN"/>
    <property type="match status" value="1"/>
</dbReference>
<accession>A0AAN9RDA8</accession>
<dbReference type="PANTHER" id="PTHR46872:SF5">
    <property type="entry name" value="MYB-LIKE DOMAIN-CONTAINING PROTEIN"/>
    <property type="match status" value="1"/>
</dbReference>
<protein>
    <recommendedName>
        <fullName evidence="2">Myb-like domain-containing protein</fullName>
    </recommendedName>
</protein>
<dbReference type="Proteomes" id="UP001367508">
    <property type="component" value="Unassembled WGS sequence"/>
</dbReference>
<comment type="caution">
    <text evidence="3">The sequence shown here is derived from an EMBL/GenBank/DDBJ whole genome shotgun (WGS) entry which is preliminary data.</text>
</comment>
<dbReference type="InterPro" id="IPR009057">
    <property type="entry name" value="Homeodomain-like_sf"/>
</dbReference>
<dbReference type="SMART" id="SM00717">
    <property type="entry name" value="SANT"/>
    <property type="match status" value="1"/>
</dbReference>
<sequence>MLKCCKKYGFDLVFQGHTIVVFPCVFPKNPCFGSYSLDISSQFDIILGRVYESRELTRIGMGYKRCLEANEFEDLSLNKAKRFECSGELVSLADIVTPNNTFVKTVISGDDGDGFYNIQWYDPLETDTGKEYVYSGEKNVHTSGHFSSCSSEEDTGSGATSLSSAYSDCLEIEIPQKAFVPLDDDYLPFDCSPRKPVPIGLNHQATIPVWRGKVNKMSELGIYNCDSPSSGLVSAHIVDEDEERLMGTSVLLMQESSLYSSSNKKGGQGRIECKCLDQGSIRCVRQHVREARENLREILGKENFVNLGFSDMGEDVAREWTEEEEDMFHEVVYSNPASLGRNFWKHLSVEFPSRTKKEIVSYYFNVFMLRRRASQNRSRFLDIDSDDDECHARNSGIFGFENSEDDSVIESLGDQDVPVENQDNYSDEDDGDDNSDDGTEGNVLGLTGCDTRNTTEVEGGLDKKSSKCRVSLQNETWSNPFQHVNGTSGILRDNIGVEDDSCMSFECDANMGVSCHSHGLVDASSAVQAKGFKCDQSPRMHGKLDLSCNEMEHVYLMDPCDAKDWYPGGYLTCPSTDIDFLPTSNLIEEIFGHGTPDKKN</sequence>
<organism evidence="3 4">
    <name type="scientific">Canavalia gladiata</name>
    <name type="common">Sword bean</name>
    <name type="synonym">Dolichos gladiatus</name>
    <dbReference type="NCBI Taxonomy" id="3824"/>
    <lineage>
        <taxon>Eukaryota</taxon>
        <taxon>Viridiplantae</taxon>
        <taxon>Streptophyta</taxon>
        <taxon>Embryophyta</taxon>
        <taxon>Tracheophyta</taxon>
        <taxon>Spermatophyta</taxon>
        <taxon>Magnoliopsida</taxon>
        <taxon>eudicotyledons</taxon>
        <taxon>Gunneridae</taxon>
        <taxon>Pentapetalae</taxon>
        <taxon>rosids</taxon>
        <taxon>fabids</taxon>
        <taxon>Fabales</taxon>
        <taxon>Fabaceae</taxon>
        <taxon>Papilionoideae</taxon>
        <taxon>50 kb inversion clade</taxon>
        <taxon>NPAAA clade</taxon>
        <taxon>indigoferoid/millettioid clade</taxon>
        <taxon>Phaseoleae</taxon>
        <taxon>Canavalia</taxon>
    </lineage>
</organism>
<evidence type="ECO:0000313" key="3">
    <source>
        <dbReference type="EMBL" id="KAK7362433.1"/>
    </source>
</evidence>
<feature type="compositionally biased region" description="Acidic residues" evidence="1">
    <location>
        <begin position="425"/>
        <end position="439"/>
    </location>
</feature>
<dbReference type="AlphaFoldDB" id="A0AAN9RDA8"/>
<dbReference type="CDD" id="cd00167">
    <property type="entry name" value="SANT"/>
    <property type="match status" value="1"/>
</dbReference>
<dbReference type="InterPro" id="IPR001005">
    <property type="entry name" value="SANT/Myb"/>
</dbReference>
<feature type="region of interest" description="Disordered" evidence="1">
    <location>
        <begin position="414"/>
        <end position="449"/>
    </location>
</feature>
<dbReference type="SUPFAM" id="SSF46689">
    <property type="entry name" value="Homeodomain-like"/>
    <property type="match status" value="1"/>
</dbReference>
<dbReference type="Pfam" id="PF00249">
    <property type="entry name" value="Myb_DNA-binding"/>
    <property type="match status" value="1"/>
</dbReference>
<gene>
    <name evidence="3" type="ORF">VNO77_04545</name>
</gene>
<dbReference type="PROSITE" id="PS50090">
    <property type="entry name" value="MYB_LIKE"/>
    <property type="match status" value="1"/>
</dbReference>
<name>A0AAN9RDA8_CANGL</name>
<dbReference type="EMBL" id="JAYMYQ010000001">
    <property type="protein sequence ID" value="KAK7362433.1"/>
    <property type="molecule type" value="Genomic_DNA"/>
</dbReference>
<evidence type="ECO:0000313" key="4">
    <source>
        <dbReference type="Proteomes" id="UP001367508"/>
    </source>
</evidence>
<evidence type="ECO:0000256" key="1">
    <source>
        <dbReference type="SAM" id="MobiDB-lite"/>
    </source>
</evidence>
<feature type="domain" description="Myb-like" evidence="2">
    <location>
        <begin position="320"/>
        <end position="367"/>
    </location>
</feature>